<evidence type="ECO:0000313" key="6">
    <source>
        <dbReference type="EMBL" id="NDV32166.1"/>
    </source>
</evidence>
<evidence type="ECO:0000259" key="5">
    <source>
        <dbReference type="PROSITE" id="PS50102"/>
    </source>
</evidence>
<feature type="domain" description="RRM" evidence="5">
    <location>
        <begin position="71"/>
        <end position="147"/>
    </location>
</feature>
<keyword evidence="2 3" id="KW-0694">RNA-binding</keyword>
<dbReference type="InterPro" id="IPR035979">
    <property type="entry name" value="RBD_domain_sf"/>
</dbReference>
<dbReference type="InterPro" id="IPR000504">
    <property type="entry name" value="RRM_dom"/>
</dbReference>
<dbReference type="PANTHER" id="PTHR48032:SF6">
    <property type="entry name" value="RNA-BINDING (RRM_RBD_RNP MOTIFS) FAMILY PROTEIN"/>
    <property type="match status" value="1"/>
</dbReference>
<keyword evidence="1" id="KW-0677">Repeat</keyword>
<dbReference type="GO" id="GO:0006417">
    <property type="term" value="P:regulation of translation"/>
    <property type="evidence" value="ECO:0007669"/>
    <property type="project" value="TreeGrafter"/>
</dbReference>
<evidence type="ECO:0000256" key="1">
    <source>
        <dbReference type="ARBA" id="ARBA00022737"/>
    </source>
</evidence>
<dbReference type="SUPFAM" id="SSF54928">
    <property type="entry name" value="RNA-binding domain, RBD"/>
    <property type="match status" value="2"/>
</dbReference>
<name>A0A6B2L5C2_9EUKA</name>
<dbReference type="PROSITE" id="PS50102">
    <property type="entry name" value="RRM"/>
    <property type="match status" value="2"/>
</dbReference>
<evidence type="ECO:0000256" key="2">
    <source>
        <dbReference type="ARBA" id="ARBA00022884"/>
    </source>
</evidence>
<feature type="region of interest" description="Disordered" evidence="4">
    <location>
        <begin position="257"/>
        <end position="328"/>
    </location>
</feature>
<sequence>MRSYFESLNFGVDKVTIMRDKLTGRSRGFGFLSLSSPSDVDRAVSANLHLDGRKVEAKRAIPKRDMDNHAKKIFVGGIPISLTNGEFRKYFEKFGPVLETQVMTDRESGRSRGFGFVTYEDEAVVEKVLKYQHNIHGKPVEVKRAEPKKQDSASMMQVPLMMPMSNGLYVPGGSHGHPTYSYPPRVDLNVFGPQMYSSPLPYDPSFYLPTQGLMYIPPPYDPTIEDQSLDWNCDYNQESFDTPEIGRNSVSSITNSKFSLNSSISPRTSSYSPPSDLLDPPDYLSLLERTSPFSSNSPSLSSSLSPPRTERAYTTGSTGFLPEGLIPTSDAPRPVISIPNLVERKKRAETDPSSTTRQKFNFPLSSSDDILSSLLESDINWRRYPLRKAPGSEINGGHRFF</sequence>
<evidence type="ECO:0000256" key="3">
    <source>
        <dbReference type="PROSITE-ProRule" id="PRU00176"/>
    </source>
</evidence>
<dbReference type="Gene3D" id="3.30.70.330">
    <property type="match status" value="2"/>
</dbReference>
<reference evidence="6" key="1">
    <citation type="journal article" date="2020" name="J. Eukaryot. Microbiol.">
        <title>De novo Sequencing, Assembly and Annotation of the Transcriptome for the Free-Living Testate Amoeba Arcella intermedia.</title>
        <authorList>
            <person name="Ribeiro G.M."/>
            <person name="Porfirio-Sousa A.L."/>
            <person name="Maurer-Alcala X.X."/>
            <person name="Katz L.A."/>
            <person name="Lahr D.J.G."/>
        </authorList>
    </citation>
    <scope>NUCLEOTIDE SEQUENCE</scope>
</reference>
<protein>
    <recommendedName>
        <fullName evidence="5">RRM domain-containing protein</fullName>
    </recommendedName>
</protein>
<dbReference type="Pfam" id="PF00076">
    <property type="entry name" value="RRM_1"/>
    <property type="match status" value="1"/>
</dbReference>
<feature type="domain" description="RRM" evidence="5">
    <location>
        <begin position="1"/>
        <end position="61"/>
    </location>
</feature>
<feature type="compositionally biased region" description="Low complexity" evidence="4">
    <location>
        <begin position="262"/>
        <end position="307"/>
    </location>
</feature>
<dbReference type="EMBL" id="GIBP01003197">
    <property type="protein sequence ID" value="NDV32166.1"/>
    <property type="molecule type" value="Transcribed_RNA"/>
</dbReference>
<dbReference type="AlphaFoldDB" id="A0A6B2L5C2"/>
<dbReference type="GO" id="GO:0003729">
    <property type="term" value="F:mRNA binding"/>
    <property type="evidence" value="ECO:0007669"/>
    <property type="project" value="TreeGrafter"/>
</dbReference>
<proteinExistence type="predicted"/>
<dbReference type="PANTHER" id="PTHR48032">
    <property type="entry name" value="RNA-BINDING PROTEIN MUSASHI HOMOLOG RBP6"/>
    <property type="match status" value="1"/>
</dbReference>
<evidence type="ECO:0000256" key="4">
    <source>
        <dbReference type="SAM" id="MobiDB-lite"/>
    </source>
</evidence>
<dbReference type="InterPro" id="IPR012677">
    <property type="entry name" value="Nucleotide-bd_a/b_plait_sf"/>
</dbReference>
<dbReference type="SMART" id="SM00360">
    <property type="entry name" value="RRM"/>
    <property type="match status" value="2"/>
</dbReference>
<organism evidence="6">
    <name type="scientific">Arcella intermedia</name>
    <dbReference type="NCBI Taxonomy" id="1963864"/>
    <lineage>
        <taxon>Eukaryota</taxon>
        <taxon>Amoebozoa</taxon>
        <taxon>Tubulinea</taxon>
        <taxon>Elardia</taxon>
        <taxon>Arcellinida</taxon>
        <taxon>Sphaerothecina</taxon>
        <taxon>Arcellidae</taxon>
        <taxon>Arcella</taxon>
    </lineage>
</organism>
<accession>A0A6B2L5C2</accession>